<evidence type="ECO:0000256" key="10">
    <source>
        <dbReference type="ARBA" id="ARBA00022918"/>
    </source>
</evidence>
<feature type="domain" description="CRAL-TRIO" evidence="15">
    <location>
        <begin position="424"/>
        <end position="594"/>
    </location>
</feature>
<keyword evidence="14" id="KW-0175">Coiled coil</keyword>
<evidence type="ECO:0000256" key="12">
    <source>
        <dbReference type="ARBA" id="ARBA00048173"/>
    </source>
</evidence>
<protein>
    <recommendedName>
        <fullName evidence="3 13">Telomerase reverse transcriptase</fullName>
        <ecNumber evidence="2 13">2.7.7.49</ecNumber>
    </recommendedName>
    <alternativeName>
        <fullName evidence="13">Telomerase catalytic subunit</fullName>
    </alternativeName>
</protein>
<dbReference type="Pfam" id="PF00650">
    <property type="entry name" value="CRAL_TRIO"/>
    <property type="match status" value="1"/>
</dbReference>
<dbReference type="EMBL" id="JABAYA010000030">
    <property type="protein sequence ID" value="KAF7728902.1"/>
    <property type="molecule type" value="Genomic_DNA"/>
</dbReference>
<dbReference type="Gene3D" id="3.40.525.10">
    <property type="entry name" value="CRAL-TRIO lipid binding domain"/>
    <property type="match status" value="1"/>
</dbReference>
<sequence>MMQGIKIGDCKWLASGRAREADAPIRSTDLAVRQLLLKGLLEWVLGYYVVKLVKTAFYITEHGKFGDRTFYFRQDVWEQATKPMLSKILNHQYEEIDNTENDKYILGASPIRLVPKTTGVRIITDMRVNNRKLKEAQHVLAYETKQQSNLIGSAIDGIQQLRQKLTEYKNRFSDNSGFYFVKADISKCFDTIRQDILLKLVRKSLCKREYILPKYGVLQQFTKSPVCLFQQDAVSLDELRPFPERAEKYAYKYRNAILVDNVTYKIRDLKQTWRLLEEHIKDNRIEGFHKAHVSQVYFADVNDIQTFCQVFKKGFPFFGAFANADKYDTNIDTEMKSQQTADLLTAEYKQHRKALNNLEMKLRQELETLGVEKDDLVHAQEYIKDHVTLFRFLRDSDFVEETAQKRLMDTIFWRISQDIHNMTWRSLANEFYDQGFAFFHKQDKLGRPIAVIRMRYFPKFRDKSLSEYMKPFACFVMEIARKLMWAQTCERNESFLVSQIAVIINIDKAPFVPVDAQLIGDLKEIVNERFPGSIGSVYVMNFGWMYQGIWQMVKLLLSDQAKSRVNFPSAKEIKELVEDEDLLQELGGADQFEWNIESDNVLQLYGCGRRVISPLPSPPIVPLTRPSRSGSMLSIVSSDDIFYDAADSLTFATPSTNFRSRSSSIYGTPGTLTPLPLPSCGSPCWPVSTQVVRTMQSPCHWTGLHLGAAFLTSFVNTRENNSKGVCAFALANRLAAIERDQITKFDDSDFYLEPSDALYEIRSEPHFPHLMPPAYANSPVKVHLIRSEQRLIRLTRHLFRLSFRYKGALYWVLLYIFLRGPVERSLHRALTRILATAPQAIEYTTIGITAAFAAAMSATMSSSLGHMERSEP</sequence>
<dbReference type="PANTHER" id="PTHR12066:SF0">
    <property type="entry name" value="TELOMERASE REVERSE TRANSCRIPTASE"/>
    <property type="match status" value="1"/>
</dbReference>
<evidence type="ECO:0000256" key="14">
    <source>
        <dbReference type="SAM" id="Coils"/>
    </source>
</evidence>
<name>A0A8H7BPG2_9FUNG</name>
<evidence type="ECO:0000256" key="11">
    <source>
        <dbReference type="ARBA" id="ARBA00023242"/>
    </source>
</evidence>
<dbReference type="PROSITE" id="PS50878">
    <property type="entry name" value="RT_POL"/>
    <property type="match status" value="1"/>
</dbReference>
<keyword evidence="5 13" id="KW-0808">Transferase</keyword>
<evidence type="ECO:0000313" key="17">
    <source>
        <dbReference type="EMBL" id="KAF7728902.1"/>
    </source>
</evidence>
<dbReference type="InterPro" id="IPR000477">
    <property type="entry name" value="RT_dom"/>
</dbReference>
<dbReference type="SUPFAM" id="SSF46938">
    <property type="entry name" value="CRAL/TRIO N-terminal domain"/>
    <property type="match status" value="1"/>
</dbReference>
<dbReference type="InterPro" id="IPR003545">
    <property type="entry name" value="Telomerase_RT"/>
</dbReference>
<keyword evidence="18" id="KW-1185">Reference proteome</keyword>
<dbReference type="CDD" id="cd00170">
    <property type="entry name" value="SEC14"/>
    <property type="match status" value="1"/>
</dbReference>
<keyword evidence="11 13" id="KW-0539">Nucleus</keyword>
<evidence type="ECO:0000256" key="7">
    <source>
        <dbReference type="ARBA" id="ARBA00022723"/>
    </source>
</evidence>
<keyword evidence="10 13" id="KW-0695">RNA-directed DNA polymerase</keyword>
<gene>
    <name evidence="17" type="ORF">EC973_005297</name>
</gene>
<dbReference type="Pfam" id="PF12009">
    <property type="entry name" value="Telomerase_RBD"/>
    <property type="match status" value="1"/>
</dbReference>
<feature type="domain" description="Reverse transcriptase" evidence="16">
    <location>
        <begin position="95"/>
        <end position="322"/>
    </location>
</feature>
<comment type="caution">
    <text evidence="17">The sequence shown here is derived from an EMBL/GenBank/DDBJ whole genome shotgun (WGS) entry which is preliminary data.</text>
</comment>
<keyword evidence="9 13" id="KW-0779">Telomere</keyword>
<evidence type="ECO:0000256" key="3">
    <source>
        <dbReference type="ARBA" id="ARBA00016182"/>
    </source>
</evidence>
<dbReference type="AlphaFoldDB" id="A0A8H7BPG2"/>
<dbReference type="SUPFAM" id="SSF52087">
    <property type="entry name" value="CRAL/TRIO domain"/>
    <property type="match status" value="1"/>
</dbReference>
<evidence type="ECO:0000256" key="5">
    <source>
        <dbReference type="ARBA" id="ARBA00022679"/>
    </source>
</evidence>
<dbReference type="GO" id="GO:0003720">
    <property type="term" value="F:telomerase activity"/>
    <property type="evidence" value="ECO:0007669"/>
    <property type="project" value="InterPro"/>
</dbReference>
<dbReference type="OrthoDB" id="75724at2759"/>
<dbReference type="GO" id="GO:0000781">
    <property type="term" value="C:chromosome, telomeric region"/>
    <property type="evidence" value="ECO:0007669"/>
    <property type="project" value="UniProtKB-SubCell"/>
</dbReference>
<dbReference type="SMART" id="SM00975">
    <property type="entry name" value="Telomerase_RBD"/>
    <property type="match status" value="1"/>
</dbReference>
<keyword evidence="8 13" id="KW-0460">Magnesium</keyword>
<dbReference type="GO" id="GO:0046872">
    <property type="term" value="F:metal ion binding"/>
    <property type="evidence" value="ECO:0007669"/>
    <property type="project" value="UniProtKB-KW"/>
</dbReference>
<evidence type="ECO:0000256" key="13">
    <source>
        <dbReference type="RuleBase" id="RU365061"/>
    </source>
</evidence>
<comment type="catalytic activity">
    <reaction evidence="12 13">
        <text>DNA(n) + a 2'-deoxyribonucleoside 5'-triphosphate = DNA(n+1) + diphosphate</text>
        <dbReference type="Rhea" id="RHEA:22508"/>
        <dbReference type="Rhea" id="RHEA-COMP:17339"/>
        <dbReference type="Rhea" id="RHEA-COMP:17340"/>
        <dbReference type="ChEBI" id="CHEBI:33019"/>
        <dbReference type="ChEBI" id="CHEBI:61560"/>
        <dbReference type="ChEBI" id="CHEBI:173112"/>
        <dbReference type="EC" id="2.7.7.49"/>
    </reaction>
</comment>
<comment type="subcellular location">
    <subcellularLocation>
        <location evidence="13">Nucleus</location>
    </subcellularLocation>
    <subcellularLocation>
        <location evidence="13">Chromosome</location>
        <location evidence="13">Telomere</location>
    </subcellularLocation>
</comment>
<evidence type="ECO:0000256" key="9">
    <source>
        <dbReference type="ARBA" id="ARBA00022895"/>
    </source>
</evidence>
<reference evidence="17" key="1">
    <citation type="submission" date="2020-01" db="EMBL/GenBank/DDBJ databases">
        <title>Genome Sequencing of Three Apophysomyces-Like Fungal Strains Confirms a Novel Fungal Genus in the Mucoromycota with divergent Burkholderia-like Endosymbiotic Bacteria.</title>
        <authorList>
            <person name="Stajich J.E."/>
            <person name="Macias A.M."/>
            <person name="Carter-House D."/>
            <person name="Lovett B."/>
            <person name="Kasson L.R."/>
            <person name="Berry K."/>
            <person name="Grigoriev I."/>
            <person name="Chang Y."/>
            <person name="Spatafora J."/>
            <person name="Kasson M.T."/>
        </authorList>
    </citation>
    <scope>NUCLEOTIDE SEQUENCE</scope>
    <source>
        <strain evidence="17">NRRL A-21654</strain>
    </source>
</reference>
<evidence type="ECO:0000259" key="15">
    <source>
        <dbReference type="PROSITE" id="PS50191"/>
    </source>
</evidence>
<proteinExistence type="inferred from homology"/>
<comment type="function">
    <text evidence="13">Telomerase is a ribonucleoprotein enzyme essential for the replication of chromosome termini in most eukaryotes. It elongates telomeres. It is a reverse transcriptase that adds simple sequence repeats to chromosome ends by copying a template sequence within the RNA component of the enzyme.</text>
</comment>
<dbReference type="InterPro" id="IPR021891">
    <property type="entry name" value="Telomerase_RBD"/>
</dbReference>
<evidence type="ECO:0000256" key="2">
    <source>
        <dbReference type="ARBA" id="ARBA00012493"/>
    </source>
</evidence>
<organism evidence="17 18">
    <name type="scientific">Apophysomyces ossiformis</name>
    <dbReference type="NCBI Taxonomy" id="679940"/>
    <lineage>
        <taxon>Eukaryota</taxon>
        <taxon>Fungi</taxon>
        <taxon>Fungi incertae sedis</taxon>
        <taxon>Mucoromycota</taxon>
        <taxon>Mucoromycotina</taxon>
        <taxon>Mucoromycetes</taxon>
        <taxon>Mucorales</taxon>
        <taxon>Mucorineae</taxon>
        <taxon>Mucoraceae</taxon>
        <taxon>Apophysomyces</taxon>
    </lineage>
</organism>
<evidence type="ECO:0000313" key="18">
    <source>
        <dbReference type="Proteomes" id="UP000605846"/>
    </source>
</evidence>
<evidence type="ECO:0000259" key="16">
    <source>
        <dbReference type="PROSITE" id="PS50878"/>
    </source>
</evidence>
<feature type="coiled-coil region" evidence="14">
    <location>
        <begin position="341"/>
        <end position="368"/>
    </location>
</feature>
<dbReference type="PROSITE" id="PS50191">
    <property type="entry name" value="CRAL_TRIO"/>
    <property type="match status" value="1"/>
</dbReference>
<dbReference type="SMART" id="SM00516">
    <property type="entry name" value="SEC14"/>
    <property type="match status" value="1"/>
</dbReference>
<dbReference type="InterPro" id="IPR036273">
    <property type="entry name" value="CRAL/TRIO_N_dom_sf"/>
</dbReference>
<evidence type="ECO:0000256" key="6">
    <source>
        <dbReference type="ARBA" id="ARBA00022695"/>
    </source>
</evidence>
<keyword evidence="4 13" id="KW-0158">Chromosome</keyword>
<dbReference type="InterPro" id="IPR036865">
    <property type="entry name" value="CRAL-TRIO_dom_sf"/>
</dbReference>
<comment type="similarity">
    <text evidence="1 13">Belongs to the reverse transcriptase family. Telomerase subfamily.</text>
</comment>
<dbReference type="PANTHER" id="PTHR12066">
    <property type="entry name" value="TELOMERASE REVERSE TRANSCRIPTASE"/>
    <property type="match status" value="1"/>
</dbReference>
<dbReference type="GO" id="GO:0000333">
    <property type="term" value="C:telomerase catalytic core complex"/>
    <property type="evidence" value="ECO:0007669"/>
    <property type="project" value="TreeGrafter"/>
</dbReference>
<evidence type="ECO:0000256" key="4">
    <source>
        <dbReference type="ARBA" id="ARBA00022454"/>
    </source>
</evidence>
<dbReference type="GO" id="GO:0007004">
    <property type="term" value="P:telomere maintenance via telomerase"/>
    <property type="evidence" value="ECO:0007669"/>
    <property type="project" value="TreeGrafter"/>
</dbReference>
<dbReference type="GO" id="GO:0042162">
    <property type="term" value="F:telomeric DNA binding"/>
    <property type="evidence" value="ECO:0007669"/>
    <property type="project" value="TreeGrafter"/>
</dbReference>
<dbReference type="EC" id="2.7.7.49" evidence="2 13"/>
<keyword evidence="6 13" id="KW-0548">Nucleotidyltransferase</keyword>
<dbReference type="GO" id="GO:0070034">
    <property type="term" value="F:telomerase RNA binding"/>
    <property type="evidence" value="ECO:0007669"/>
    <property type="project" value="TreeGrafter"/>
</dbReference>
<evidence type="ECO:0000256" key="1">
    <source>
        <dbReference type="ARBA" id="ARBA00008001"/>
    </source>
</evidence>
<dbReference type="Proteomes" id="UP000605846">
    <property type="component" value="Unassembled WGS sequence"/>
</dbReference>
<evidence type="ECO:0000256" key="8">
    <source>
        <dbReference type="ARBA" id="ARBA00022842"/>
    </source>
</evidence>
<dbReference type="InterPro" id="IPR001251">
    <property type="entry name" value="CRAL-TRIO_dom"/>
</dbReference>
<accession>A0A8H7BPG2</accession>
<dbReference type="Gene3D" id="1.10.132.70">
    <property type="match status" value="1"/>
</dbReference>
<keyword evidence="7 13" id="KW-0479">Metal-binding</keyword>